<keyword evidence="1" id="KW-0812">Transmembrane</keyword>
<protein>
    <submittedName>
        <fullName evidence="2">Uncharacterized protein</fullName>
    </submittedName>
</protein>
<dbReference type="AlphaFoldDB" id="A0A365NEC9"/>
<feature type="transmembrane region" description="Helical" evidence="1">
    <location>
        <begin position="81"/>
        <end position="103"/>
    </location>
</feature>
<gene>
    <name evidence="2" type="ORF">FPRO05_10076</name>
</gene>
<evidence type="ECO:0000256" key="1">
    <source>
        <dbReference type="SAM" id="Phobius"/>
    </source>
</evidence>
<dbReference type="Proteomes" id="UP000251714">
    <property type="component" value="Unassembled WGS sequence"/>
</dbReference>
<accession>A0A365NEC9</accession>
<sequence>MLAEVVSLWAGFTHLDDIESASRNSRSSHHQDGFALELVSLCNTSPTNSAPDSQPDFTDPRNLARKNAWAPIRTVRRWIQILSNIPSLFLTMSILLLSTTSWWNAMTPKDLVKQETTRRSVCDSGGDTWIECLGDLGSYRMAIEDDDIRD</sequence>
<reference evidence="2 3" key="1">
    <citation type="submission" date="2017-12" db="EMBL/GenBank/DDBJ databases">
        <title>Genome sequence of the mycotoxigenic crop pathogen Fusarium proliferatum, strain ITEM 2341 from Date Palm.</title>
        <authorList>
            <person name="Almiman B.F."/>
            <person name="Shittu T.A."/>
            <person name="Muthumeenakshi S."/>
            <person name="Baroncelli R."/>
            <person name="Sreenivasaprasada S."/>
        </authorList>
    </citation>
    <scope>NUCLEOTIDE SEQUENCE [LARGE SCALE GENOMIC DNA]</scope>
    <source>
        <strain evidence="2 3">ITEM 2341</strain>
    </source>
</reference>
<organism evidence="2 3">
    <name type="scientific">Gibberella intermedia</name>
    <name type="common">Bulb rot disease fungus</name>
    <name type="synonym">Fusarium proliferatum</name>
    <dbReference type="NCBI Taxonomy" id="948311"/>
    <lineage>
        <taxon>Eukaryota</taxon>
        <taxon>Fungi</taxon>
        <taxon>Dikarya</taxon>
        <taxon>Ascomycota</taxon>
        <taxon>Pezizomycotina</taxon>
        <taxon>Sordariomycetes</taxon>
        <taxon>Hypocreomycetidae</taxon>
        <taxon>Hypocreales</taxon>
        <taxon>Nectriaceae</taxon>
        <taxon>Fusarium</taxon>
        <taxon>Fusarium fujikuroi species complex</taxon>
    </lineage>
</organism>
<keyword evidence="1" id="KW-0472">Membrane</keyword>
<dbReference type="EMBL" id="PKMI01000012">
    <property type="protein sequence ID" value="RBA19147.1"/>
    <property type="molecule type" value="Genomic_DNA"/>
</dbReference>
<evidence type="ECO:0000313" key="2">
    <source>
        <dbReference type="EMBL" id="RBA19147.1"/>
    </source>
</evidence>
<proteinExistence type="predicted"/>
<keyword evidence="1" id="KW-1133">Transmembrane helix</keyword>
<evidence type="ECO:0000313" key="3">
    <source>
        <dbReference type="Proteomes" id="UP000251714"/>
    </source>
</evidence>
<name>A0A365NEC9_GIBIN</name>
<comment type="caution">
    <text evidence="2">The sequence shown here is derived from an EMBL/GenBank/DDBJ whole genome shotgun (WGS) entry which is preliminary data.</text>
</comment>